<dbReference type="AlphaFoldDB" id="Q0F0R4"/>
<evidence type="ECO:0000313" key="12">
    <source>
        <dbReference type="EMBL" id="EAU54964.1"/>
    </source>
</evidence>
<dbReference type="eggNOG" id="COG0450">
    <property type="taxonomic scope" value="Bacteria"/>
</dbReference>
<evidence type="ECO:0000256" key="4">
    <source>
        <dbReference type="ARBA" id="ARBA00022559"/>
    </source>
</evidence>
<comment type="similarity">
    <text evidence="2">Belongs to the peroxiredoxin family. AhpC/Prx1 subfamily.</text>
</comment>
<dbReference type="FunFam" id="3.40.30.10:FF:000002">
    <property type="entry name" value="Alkyl hydroperoxide reductase C"/>
    <property type="match status" value="1"/>
</dbReference>
<proteinExistence type="inferred from homology"/>
<feature type="active site" description="Cysteine sulfenic acid (-SOH) intermediate; for peroxidase activity" evidence="10">
    <location>
        <position position="50"/>
    </location>
</feature>
<comment type="caution">
    <text evidence="12">The sequence shown here is derived from an EMBL/GenBank/DDBJ whole genome shotgun (WGS) entry which is preliminary data.</text>
</comment>
<evidence type="ECO:0000256" key="6">
    <source>
        <dbReference type="ARBA" id="ARBA00023157"/>
    </source>
</evidence>
<protein>
    <recommendedName>
        <fullName evidence="8">Thioredoxin peroxidase</fullName>
    </recommendedName>
</protein>
<dbReference type="GO" id="GO:0006979">
    <property type="term" value="P:response to oxidative stress"/>
    <property type="evidence" value="ECO:0007669"/>
    <property type="project" value="TreeGrafter"/>
</dbReference>
<dbReference type="Gene3D" id="3.40.30.10">
    <property type="entry name" value="Glutaredoxin"/>
    <property type="match status" value="1"/>
</dbReference>
<dbReference type="GO" id="GO:0008379">
    <property type="term" value="F:thioredoxin peroxidase activity"/>
    <property type="evidence" value="ECO:0007669"/>
    <property type="project" value="TreeGrafter"/>
</dbReference>
<dbReference type="HOGENOM" id="CLU_042529_21_1_0"/>
<evidence type="ECO:0000256" key="3">
    <source>
        <dbReference type="ARBA" id="ARBA00022490"/>
    </source>
</evidence>
<dbReference type="SUPFAM" id="SSF52833">
    <property type="entry name" value="Thioredoxin-like"/>
    <property type="match status" value="1"/>
</dbReference>
<dbReference type="GO" id="GO:0033554">
    <property type="term" value="P:cellular response to stress"/>
    <property type="evidence" value="ECO:0007669"/>
    <property type="project" value="TreeGrafter"/>
</dbReference>
<comment type="function">
    <text evidence="9">Thiol-specific peroxidase that catalyzes the reduction of hydrogen peroxide and organic hydroperoxides to water and alcohols, respectively. Plays a role in cell protection against oxidative stress by detoxifying peroxides.</text>
</comment>
<keyword evidence="5" id="KW-0560">Oxidoreductase</keyword>
<evidence type="ECO:0000256" key="1">
    <source>
        <dbReference type="ARBA" id="ARBA00004496"/>
    </source>
</evidence>
<dbReference type="InterPro" id="IPR050217">
    <property type="entry name" value="Peroxiredoxin"/>
</dbReference>
<dbReference type="GO" id="GO:0042744">
    <property type="term" value="P:hydrogen peroxide catabolic process"/>
    <property type="evidence" value="ECO:0007669"/>
    <property type="project" value="TreeGrafter"/>
</dbReference>
<dbReference type="CDD" id="cd03015">
    <property type="entry name" value="PRX_Typ2cys"/>
    <property type="match status" value="1"/>
</dbReference>
<dbReference type="PROSITE" id="PS51352">
    <property type="entry name" value="THIOREDOXIN_2"/>
    <property type="match status" value="1"/>
</dbReference>
<dbReference type="Pfam" id="PF00578">
    <property type="entry name" value="AhpC-TSA"/>
    <property type="match status" value="1"/>
</dbReference>
<evidence type="ECO:0000256" key="9">
    <source>
        <dbReference type="ARBA" id="ARBA00037420"/>
    </source>
</evidence>
<evidence type="ECO:0000256" key="7">
    <source>
        <dbReference type="ARBA" id="ARBA00023284"/>
    </source>
</evidence>
<feature type="domain" description="Thioredoxin" evidence="11">
    <location>
        <begin position="3"/>
        <end position="178"/>
    </location>
</feature>
<gene>
    <name evidence="12" type="ORF">SPV1_06464</name>
</gene>
<accession>Q0F0R4</accession>
<dbReference type="OrthoDB" id="5292101at2"/>
<keyword evidence="6" id="KW-1015">Disulfide bond</keyword>
<dbReference type="FunCoup" id="Q0F0R4">
    <property type="interactions" value="516"/>
</dbReference>
<evidence type="ECO:0000256" key="2">
    <source>
        <dbReference type="ARBA" id="ARBA00009796"/>
    </source>
</evidence>
<evidence type="ECO:0000259" key="11">
    <source>
        <dbReference type="PROSITE" id="PS51352"/>
    </source>
</evidence>
<dbReference type="GO" id="GO:0005829">
    <property type="term" value="C:cytosol"/>
    <property type="evidence" value="ECO:0007669"/>
    <property type="project" value="TreeGrafter"/>
</dbReference>
<organism evidence="12 13">
    <name type="scientific">Mariprofundus ferrooxydans PV-1</name>
    <dbReference type="NCBI Taxonomy" id="314345"/>
    <lineage>
        <taxon>Bacteria</taxon>
        <taxon>Pseudomonadati</taxon>
        <taxon>Pseudomonadota</taxon>
        <taxon>Candidatius Mariprofundia</taxon>
        <taxon>Mariprofundales</taxon>
        <taxon>Mariprofundaceae</taxon>
        <taxon>Mariprofundus</taxon>
    </lineage>
</organism>
<keyword evidence="7" id="KW-0676">Redox-active center</keyword>
<dbReference type="InterPro" id="IPR019479">
    <property type="entry name" value="Peroxiredoxin_C"/>
</dbReference>
<keyword evidence="13" id="KW-1185">Reference proteome</keyword>
<name>Q0F0R4_9PROT</name>
<evidence type="ECO:0000313" key="13">
    <source>
        <dbReference type="Proteomes" id="UP000005297"/>
    </source>
</evidence>
<dbReference type="Pfam" id="PF10417">
    <property type="entry name" value="1-cysPrx_C"/>
    <property type="match status" value="1"/>
</dbReference>
<dbReference type="RefSeq" id="WP_009851586.1">
    <property type="nucleotide sequence ID" value="NZ_DS022295.1"/>
</dbReference>
<keyword evidence="3" id="KW-0963">Cytoplasm</keyword>
<dbReference type="PIRSF" id="PIRSF000239">
    <property type="entry name" value="AHPC"/>
    <property type="match status" value="1"/>
</dbReference>
<dbReference type="EMBL" id="AATS01000004">
    <property type="protein sequence ID" value="EAU54964.1"/>
    <property type="molecule type" value="Genomic_DNA"/>
</dbReference>
<dbReference type="PANTHER" id="PTHR10681">
    <property type="entry name" value="THIOREDOXIN PEROXIDASE"/>
    <property type="match status" value="1"/>
</dbReference>
<dbReference type="Proteomes" id="UP000005297">
    <property type="component" value="Unassembled WGS sequence"/>
</dbReference>
<comment type="subcellular location">
    <subcellularLocation>
        <location evidence="1">Cytoplasm</location>
    </subcellularLocation>
</comment>
<reference evidence="12 13" key="1">
    <citation type="submission" date="2006-09" db="EMBL/GenBank/DDBJ databases">
        <authorList>
            <person name="Emerson D."/>
            <person name="Ferriera S."/>
            <person name="Johnson J."/>
            <person name="Kravitz S."/>
            <person name="Halpern A."/>
            <person name="Remington K."/>
            <person name="Beeson K."/>
            <person name="Tran B."/>
            <person name="Rogers Y.-H."/>
            <person name="Friedman R."/>
            <person name="Venter J.C."/>
        </authorList>
    </citation>
    <scope>NUCLEOTIDE SEQUENCE [LARGE SCALE GENOMIC DNA]</scope>
    <source>
        <strain evidence="12 13">PV-1</strain>
    </source>
</reference>
<keyword evidence="4" id="KW-0575">Peroxidase</keyword>
<dbReference type="InterPro" id="IPR024706">
    <property type="entry name" value="Peroxiredoxin_AhpC-typ"/>
</dbReference>
<evidence type="ECO:0000256" key="8">
    <source>
        <dbReference type="ARBA" id="ARBA00032824"/>
    </source>
</evidence>
<evidence type="ECO:0000256" key="5">
    <source>
        <dbReference type="ARBA" id="ARBA00023002"/>
    </source>
</evidence>
<dbReference type="PANTHER" id="PTHR10681:SF128">
    <property type="entry name" value="THIOREDOXIN-DEPENDENT PEROXIDE REDUCTASE, MITOCHONDRIAL"/>
    <property type="match status" value="1"/>
</dbReference>
<dbReference type="InterPro" id="IPR000866">
    <property type="entry name" value="AhpC/TSA"/>
</dbReference>
<dbReference type="STRING" id="314344.AL013_02325"/>
<dbReference type="GO" id="GO:0045454">
    <property type="term" value="P:cell redox homeostasis"/>
    <property type="evidence" value="ECO:0007669"/>
    <property type="project" value="TreeGrafter"/>
</dbReference>
<dbReference type="InterPro" id="IPR036249">
    <property type="entry name" value="Thioredoxin-like_sf"/>
</dbReference>
<evidence type="ECO:0000256" key="10">
    <source>
        <dbReference type="PIRSR" id="PIRSR000239-1"/>
    </source>
</evidence>
<dbReference type="InterPro" id="IPR013766">
    <property type="entry name" value="Thioredoxin_domain"/>
</dbReference>
<sequence>MSVLVGKQAPDFTAAAVMADGSINEEFSLSDYDGKYVVLFFYPLDFTFVCPSELIAFDHRIKEFESRGVQVIGCSVDSQFTHAAWRNTPVNAGGIGPVSYPLVADLTKTIAADYDVLVDNDGIQDEDGDMVHLLGGSVALRGSFLIDKDGTVQHQVVNNLPLGRNVDEMLRMIDALQFTEEHGEVCPAGWNKGEKGMVPDADGVASYLASESDKL</sequence>
<dbReference type="InParanoid" id="Q0F0R4"/>